<feature type="domain" description="Glycosyl hydrolase-like 10" evidence="4">
    <location>
        <begin position="84"/>
        <end position="379"/>
    </location>
</feature>
<evidence type="ECO:0000256" key="2">
    <source>
        <dbReference type="SAM" id="MobiDB-lite"/>
    </source>
</evidence>
<dbReference type="Pfam" id="PF02638">
    <property type="entry name" value="GHL10"/>
    <property type="match status" value="1"/>
</dbReference>
<dbReference type="Gene3D" id="3.20.20.80">
    <property type="entry name" value="Glycosidases"/>
    <property type="match status" value="1"/>
</dbReference>
<sequence>MTRIKTSFILFCSILLLLQACKTQKSTTPTPKEPSEVAQVPQPERPEAPAEPQEIPTPLPVKDTVAVVEEIIEEPVNHPQADREFRAAWVATVANINWPSKPGLSVTEQQREAIALLDMLKKNNFNAVIFQVRPQADALYESELEPWSYYLTGKQGQAPEPFYDPLHFWIEAAHDRGLELHAWLNPYRAHHSSKEISEESVVKTNPELVVKLKNGMWWMDPAQEGTKQRSTAVVMDLIKRYDLDGIHFDDYFYPYDSYNNGEDFPDDKSWTAYQNTGGKLTRGDWRRYHVNDFIENLYKKIKAEKPAVKFGLSPFGIWRPGYPKSVTGYDQYDELYADAKLWLNKGWVDYYTPQLYWKINTEGQSFPVLLGWWGSQNFEERHLWPGINVGLGGDEKNIDETINQIMITRGMMPKNPGVVHWSIGPLVKHPELLKSISEGPYKKPALVPASPWLDNTAPESPVVVPVTEGQSIKITWVPPVNAEDGFKYVVYFKYGDTWSYKIFDRNTNETKFSQYVERKNGEKVFLEAVAVTTIDRTGNESAFQEILLNKKL</sequence>
<gene>
    <name evidence="5" type="ORF">OQ279_10335</name>
</gene>
<dbReference type="AlphaFoldDB" id="A0A9X3I1K5"/>
<dbReference type="InterPro" id="IPR003790">
    <property type="entry name" value="GHL10"/>
</dbReference>
<organism evidence="5 6">
    <name type="scientific">Salinimicrobium profundisediminis</name>
    <dbReference type="NCBI Taxonomy" id="2994553"/>
    <lineage>
        <taxon>Bacteria</taxon>
        <taxon>Pseudomonadati</taxon>
        <taxon>Bacteroidota</taxon>
        <taxon>Flavobacteriia</taxon>
        <taxon>Flavobacteriales</taxon>
        <taxon>Flavobacteriaceae</taxon>
        <taxon>Salinimicrobium</taxon>
    </lineage>
</organism>
<evidence type="ECO:0000256" key="1">
    <source>
        <dbReference type="ARBA" id="ARBA00022729"/>
    </source>
</evidence>
<name>A0A9X3I1K5_9FLAO</name>
<dbReference type="EMBL" id="JAPJDA010000015">
    <property type="protein sequence ID" value="MCX2838553.1"/>
    <property type="molecule type" value="Genomic_DNA"/>
</dbReference>
<dbReference type="SUPFAM" id="SSF51445">
    <property type="entry name" value="(Trans)glycosidases"/>
    <property type="match status" value="1"/>
</dbReference>
<feature type="chain" id="PRO_5040795353" evidence="3">
    <location>
        <begin position="23"/>
        <end position="552"/>
    </location>
</feature>
<evidence type="ECO:0000313" key="6">
    <source>
        <dbReference type="Proteomes" id="UP001148482"/>
    </source>
</evidence>
<dbReference type="InterPro" id="IPR052177">
    <property type="entry name" value="Divisome_Glycosyl_Hydrolase"/>
</dbReference>
<feature type="region of interest" description="Disordered" evidence="2">
    <location>
        <begin position="25"/>
        <end position="59"/>
    </location>
</feature>
<dbReference type="InterPro" id="IPR017853">
    <property type="entry name" value="GH"/>
</dbReference>
<dbReference type="RefSeq" id="WP_266069814.1">
    <property type="nucleotide sequence ID" value="NZ_JAPJDA010000015.1"/>
</dbReference>
<dbReference type="PROSITE" id="PS51257">
    <property type="entry name" value="PROKAR_LIPOPROTEIN"/>
    <property type="match status" value="1"/>
</dbReference>
<feature type="signal peptide" evidence="3">
    <location>
        <begin position="1"/>
        <end position="22"/>
    </location>
</feature>
<comment type="caution">
    <text evidence="5">The sequence shown here is derived from an EMBL/GenBank/DDBJ whole genome shotgun (WGS) entry which is preliminary data.</text>
</comment>
<proteinExistence type="predicted"/>
<reference evidence="5" key="1">
    <citation type="submission" date="2022-11" db="EMBL/GenBank/DDBJ databases">
        <title>Salinimicrobium profundisediminis sp. nov., isolated from deep-sea sediment of the Mariana Trench.</title>
        <authorList>
            <person name="Fu H."/>
        </authorList>
    </citation>
    <scope>NUCLEOTIDE SEQUENCE</scope>
    <source>
        <strain evidence="5">MT39</strain>
    </source>
</reference>
<dbReference type="PANTHER" id="PTHR43405:SF1">
    <property type="entry name" value="GLYCOSYL HYDROLASE DIGH"/>
    <property type="match status" value="1"/>
</dbReference>
<evidence type="ECO:0000259" key="4">
    <source>
        <dbReference type="Pfam" id="PF02638"/>
    </source>
</evidence>
<keyword evidence="1 3" id="KW-0732">Signal</keyword>
<keyword evidence="6" id="KW-1185">Reference proteome</keyword>
<evidence type="ECO:0000313" key="5">
    <source>
        <dbReference type="EMBL" id="MCX2838553.1"/>
    </source>
</evidence>
<protein>
    <submittedName>
        <fullName evidence="5">Family 10 glycosylhydrolase</fullName>
    </submittedName>
</protein>
<dbReference type="Proteomes" id="UP001148482">
    <property type="component" value="Unassembled WGS sequence"/>
</dbReference>
<dbReference type="PANTHER" id="PTHR43405">
    <property type="entry name" value="GLYCOSYL HYDROLASE DIGH"/>
    <property type="match status" value="1"/>
</dbReference>
<accession>A0A9X3I1K5</accession>
<evidence type="ECO:0000256" key="3">
    <source>
        <dbReference type="SAM" id="SignalP"/>
    </source>
</evidence>